<evidence type="ECO:0000256" key="5">
    <source>
        <dbReference type="ARBA" id="ARBA00023141"/>
    </source>
</evidence>
<dbReference type="SUPFAM" id="SSF55021">
    <property type="entry name" value="ACT-like"/>
    <property type="match status" value="1"/>
</dbReference>
<dbReference type="InterPro" id="IPR001086">
    <property type="entry name" value="Preph_deHydtase"/>
</dbReference>
<organism evidence="12 13">
    <name type="scientific">Candidatus Borkfalkia excrementigallinarum</name>
    <dbReference type="NCBI Taxonomy" id="2838506"/>
    <lineage>
        <taxon>Bacteria</taxon>
        <taxon>Bacillati</taxon>
        <taxon>Bacillota</taxon>
        <taxon>Clostridia</taxon>
        <taxon>Christensenellales</taxon>
        <taxon>Christensenellaceae</taxon>
        <taxon>Candidatus Borkfalkia</taxon>
    </lineage>
</organism>
<dbReference type="InterPro" id="IPR018528">
    <property type="entry name" value="Preph_deHydtase_CS"/>
</dbReference>
<dbReference type="PROSITE" id="PS00858">
    <property type="entry name" value="PREPHENATE_DEHYDR_2"/>
    <property type="match status" value="1"/>
</dbReference>
<evidence type="ECO:0000256" key="2">
    <source>
        <dbReference type="ARBA" id="ARBA00013147"/>
    </source>
</evidence>
<dbReference type="EC" id="4.2.1.51" evidence="2 9"/>
<dbReference type="EMBL" id="DXCQ01000066">
    <property type="protein sequence ID" value="HIY97466.1"/>
    <property type="molecule type" value="Genomic_DNA"/>
</dbReference>
<dbReference type="Gene3D" id="3.40.190.10">
    <property type="entry name" value="Periplasmic binding protein-like II"/>
    <property type="match status" value="2"/>
</dbReference>
<evidence type="ECO:0000256" key="7">
    <source>
        <dbReference type="ARBA" id="ARBA00023239"/>
    </source>
</evidence>
<dbReference type="GO" id="GO:0004664">
    <property type="term" value="F:prephenate dehydratase activity"/>
    <property type="evidence" value="ECO:0007669"/>
    <property type="project" value="UniProtKB-UniRule"/>
</dbReference>
<dbReference type="CDD" id="cd13631">
    <property type="entry name" value="PBP2_Ct-PDT_like"/>
    <property type="match status" value="1"/>
</dbReference>
<dbReference type="CDD" id="cd04905">
    <property type="entry name" value="ACT_CM-PDT"/>
    <property type="match status" value="1"/>
</dbReference>
<accession>A0A9D1ZY32</accession>
<comment type="catalytic activity">
    <reaction evidence="8 9">
        <text>prephenate + H(+) = 3-phenylpyruvate + CO2 + H2O</text>
        <dbReference type="Rhea" id="RHEA:21648"/>
        <dbReference type="ChEBI" id="CHEBI:15377"/>
        <dbReference type="ChEBI" id="CHEBI:15378"/>
        <dbReference type="ChEBI" id="CHEBI:16526"/>
        <dbReference type="ChEBI" id="CHEBI:18005"/>
        <dbReference type="ChEBI" id="CHEBI:29934"/>
        <dbReference type="EC" id="4.2.1.51"/>
    </reaction>
</comment>
<sequence length="274" mass="30001">MSEQPKQPSGRVSYLGPDGSYSSLAAKELVPAGEGVACGSFYAAVQALLSGEADCAVLPVENTLQGAVTQNLDLLYAHTELFAVREYLLKIDHRLIAKEGTSLSDIRRLFSHEQAILQCGKFIAQNLPQVQIVYTDSTMQSISRISEAGDAGIVGSHVQAEGLAFIGGNIADEPKNFTHFLLIKKGREALPEHSDHIYFAATCPHEPGALLKMLQILSVYDLNMTKIESRPIKNSPGEYCFFIEFKGDVADKNVRAALSRLEEYTKNFKLLGCY</sequence>
<evidence type="ECO:0000259" key="11">
    <source>
        <dbReference type="PROSITE" id="PS51671"/>
    </source>
</evidence>
<protein>
    <recommendedName>
        <fullName evidence="3 9">Prephenate dehydratase</fullName>
        <shortName evidence="9">PDT</shortName>
        <ecNumber evidence="2 9">4.2.1.51</ecNumber>
    </recommendedName>
</protein>
<gene>
    <name evidence="9 12" type="primary">pheA</name>
    <name evidence="12" type="ORF">H9729_07240</name>
</gene>
<keyword evidence="6 9" id="KW-0584">Phenylalanine biosynthesis</keyword>
<dbReference type="NCBIfam" id="NF008865">
    <property type="entry name" value="PRK11898.1"/>
    <property type="match status" value="1"/>
</dbReference>
<evidence type="ECO:0000256" key="1">
    <source>
        <dbReference type="ARBA" id="ARBA00004741"/>
    </source>
</evidence>
<dbReference type="Pfam" id="PF00800">
    <property type="entry name" value="PDT"/>
    <property type="match status" value="1"/>
</dbReference>
<evidence type="ECO:0000256" key="8">
    <source>
        <dbReference type="ARBA" id="ARBA00047848"/>
    </source>
</evidence>
<feature type="domain" description="ACT" evidence="11">
    <location>
        <begin position="198"/>
        <end position="274"/>
    </location>
</feature>
<evidence type="ECO:0000259" key="10">
    <source>
        <dbReference type="PROSITE" id="PS51171"/>
    </source>
</evidence>
<reference evidence="12" key="1">
    <citation type="journal article" date="2021" name="PeerJ">
        <title>Extensive microbial diversity within the chicken gut microbiome revealed by metagenomics and culture.</title>
        <authorList>
            <person name="Gilroy R."/>
            <person name="Ravi A."/>
            <person name="Getino M."/>
            <person name="Pursley I."/>
            <person name="Horton D.L."/>
            <person name="Alikhan N.F."/>
            <person name="Baker D."/>
            <person name="Gharbi K."/>
            <person name="Hall N."/>
            <person name="Watson M."/>
            <person name="Adriaenssens E.M."/>
            <person name="Foster-Nyarko E."/>
            <person name="Jarju S."/>
            <person name="Secka A."/>
            <person name="Antonio M."/>
            <person name="Oren A."/>
            <person name="Chaudhuri R.R."/>
            <person name="La Ragione R."/>
            <person name="Hildebrand F."/>
            <person name="Pallen M.J."/>
        </authorList>
    </citation>
    <scope>NUCLEOTIDE SEQUENCE</scope>
    <source>
        <strain evidence="12">1345</strain>
    </source>
</reference>
<evidence type="ECO:0000256" key="3">
    <source>
        <dbReference type="ARBA" id="ARBA00021872"/>
    </source>
</evidence>
<dbReference type="AlphaFoldDB" id="A0A9D1ZY32"/>
<dbReference type="Gene3D" id="3.30.70.260">
    <property type="match status" value="1"/>
</dbReference>
<reference evidence="12" key="2">
    <citation type="submission" date="2021-04" db="EMBL/GenBank/DDBJ databases">
        <authorList>
            <person name="Gilroy R."/>
        </authorList>
    </citation>
    <scope>NUCLEOTIDE SEQUENCE</scope>
    <source>
        <strain evidence="12">1345</strain>
    </source>
</reference>
<dbReference type="GO" id="GO:0009094">
    <property type="term" value="P:L-phenylalanine biosynthetic process"/>
    <property type="evidence" value="ECO:0007669"/>
    <property type="project" value="UniProtKB-KW"/>
</dbReference>
<dbReference type="SUPFAM" id="SSF53850">
    <property type="entry name" value="Periplasmic binding protein-like II"/>
    <property type="match status" value="1"/>
</dbReference>
<dbReference type="InterPro" id="IPR002912">
    <property type="entry name" value="ACT_dom"/>
</dbReference>
<dbReference type="PROSITE" id="PS51171">
    <property type="entry name" value="PREPHENATE_DEHYDR_3"/>
    <property type="match status" value="1"/>
</dbReference>
<evidence type="ECO:0000256" key="6">
    <source>
        <dbReference type="ARBA" id="ARBA00023222"/>
    </source>
</evidence>
<dbReference type="InterPro" id="IPR045865">
    <property type="entry name" value="ACT-like_dom_sf"/>
</dbReference>
<dbReference type="PANTHER" id="PTHR21022:SF19">
    <property type="entry name" value="PREPHENATE DEHYDRATASE-RELATED"/>
    <property type="match status" value="1"/>
</dbReference>
<comment type="caution">
    <text evidence="12">The sequence shown here is derived from an EMBL/GenBank/DDBJ whole genome shotgun (WGS) entry which is preliminary data.</text>
</comment>
<evidence type="ECO:0000313" key="13">
    <source>
        <dbReference type="Proteomes" id="UP000886750"/>
    </source>
</evidence>
<evidence type="ECO:0000313" key="12">
    <source>
        <dbReference type="EMBL" id="HIY97466.1"/>
    </source>
</evidence>
<dbReference type="PANTHER" id="PTHR21022">
    <property type="entry name" value="PREPHENATE DEHYDRATASE P PROTEIN"/>
    <property type="match status" value="1"/>
</dbReference>
<comment type="pathway">
    <text evidence="1 9">Amino-acid biosynthesis; L-phenylalanine biosynthesis; phenylpyruvate from prephenate: step 1/1.</text>
</comment>
<evidence type="ECO:0000256" key="9">
    <source>
        <dbReference type="RuleBase" id="RU361254"/>
    </source>
</evidence>
<proteinExistence type="predicted"/>
<dbReference type="PROSITE" id="PS51671">
    <property type="entry name" value="ACT"/>
    <property type="match status" value="1"/>
</dbReference>
<feature type="domain" description="Prephenate dehydratase" evidence="10">
    <location>
        <begin position="11"/>
        <end position="185"/>
    </location>
</feature>
<keyword evidence="7 9" id="KW-0456">Lyase</keyword>
<name>A0A9D1ZY32_9FIRM</name>
<dbReference type="Proteomes" id="UP000886750">
    <property type="component" value="Unassembled WGS sequence"/>
</dbReference>
<keyword evidence="5 9" id="KW-0057">Aromatic amino acid biosynthesis</keyword>
<keyword evidence="4 9" id="KW-0028">Amino-acid biosynthesis</keyword>
<dbReference type="GO" id="GO:0005737">
    <property type="term" value="C:cytoplasm"/>
    <property type="evidence" value="ECO:0007669"/>
    <property type="project" value="TreeGrafter"/>
</dbReference>
<evidence type="ECO:0000256" key="4">
    <source>
        <dbReference type="ARBA" id="ARBA00022605"/>
    </source>
</evidence>